<evidence type="ECO:0000313" key="3">
    <source>
        <dbReference type="EMBL" id="RWZ46203.1"/>
    </source>
</evidence>
<dbReference type="RefSeq" id="WP_128496235.1">
    <property type="nucleotide sequence ID" value="NZ_RZNB01000008.1"/>
</dbReference>
<keyword evidence="2" id="KW-0472">Membrane</keyword>
<feature type="compositionally biased region" description="Basic and acidic residues" evidence="1">
    <location>
        <begin position="49"/>
        <end position="71"/>
    </location>
</feature>
<comment type="caution">
    <text evidence="3">The sequence shown here is derived from an EMBL/GenBank/DDBJ whole genome shotgun (WGS) entry which is preliminary data.</text>
</comment>
<evidence type="ECO:0000256" key="2">
    <source>
        <dbReference type="SAM" id="Phobius"/>
    </source>
</evidence>
<evidence type="ECO:0000256" key="1">
    <source>
        <dbReference type="SAM" id="MobiDB-lite"/>
    </source>
</evidence>
<dbReference type="AlphaFoldDB" id="A0A3S3ZWG8"/>
<proteinExistence type="predicted"/>
<dbReference type="Proteomes" id="UP000288547">
    <property type="component" value="Unassembled WGS sequence"/>
</dbReference>
<dbReference type="EMBL" id="RZNB01000008">
    <property type="protein sequence ID" value="RWZ46203.1"/>
    <property type="molecule type" value="Genomic_DNA"/>
</dbReference>
<sequence>MDPLPALVSVVLTAAIVIPLTIAAVFARQLLRIARLRRASARLRPGSRVAEHEDDHEHDHDHPAEREHPER</sequence>
<feature type="transmembrane region" description="Helical" evidence="2">
    <location>
        <begin position="6"/>
        <end position="27"/>
    </location>
</feature>
<keyword evidence="2" id="KW-0812">Transmembrane</keyword>
<name>A0A3S3ZWG8_9MICO</name>
<reference evidence="3 4" key="1">
    <citation type="submission" date="2018-12" db="EMBL/GenBank/DDBJ databases">
        <authorList>
            <person name="Li F."/>
        </authorList>
    </citation>
    <scope>NUCLEOTIDE SEQUENCE [LARGE SCALE GENOMIC DNA]</scope>
    <source>
        <strain evidence="3 4">11W25H-1</strain>
    </source>
</reference>
<evidence type="ECO:0000313" key="4">
    <source>
        <dbReference type="Proteomes" id="UP000288547"/>
    </source>
</evidence>
<keyword evidence="2" id="KW-1133">Transmembrane helix</keyword>
<protein>
    <submittedName>
        <fullName evidence="3">Uncharacterized protein</fullName>
    </submittedName>
</protein>
<feature type="region of interest" description="Disordered" evidence="1">
    <location>
        <begin position="42"/>
        <end position="71"/>
    </location>
</feature>
<gene>
    <name evidence="3" type="ORF">ELQ90_15645</name>
</gene>
<keyword evidence="4" id="KW-1185">Reference proteome</keyword>
<organism evidence="3 4">
    <name type="scientific">Labedella phragmitis</name>
    <dbReference type="NCBI Taxonomy" id="2498849"/>
    <lineage>
        <taxon>Bacteria</taxon>
        <taxon>Bacillati</taxon>
        <taxon>Actinomycetota</taxon>
        <taxon>Actinomycetes</taxon>
        <taxon>Micrococcales</taxon>
        <taxon>Microbacteriaceae</taxon>
        <taxon>Labedella</taxon>
    </lineage>
</organism>
<accession>A0A3S3ZWG8</accession>